<dbReference type="Gene3D" id="1.10.10.60">
    <property type="entry name" value="Homeodomain-like"/>
    <property type="match status" value="2"/>
</dbReference>
<dbReference type="PANTHER" id="PTHR30055">
    <property type="entry name" value="HTH-TYPE TRANSCRIPTIONAL REGULATOR RUTR"/>
    <property type="match status" value="1"/>
</dbReference>
<dbReference type="InterPro" id="IPR050109">
    <property type="entry name" value="HTH-type_TetR-like_transc_reg"/>
</dbReference>
<evidence type="ECO:0000256" key="5">
    <source>
        <dbReference type="SAM" id="MobiDB-lite"/>
    </source>
</evidence>
<evidence type="ECO:0000313" key="8">
    <source>
        <dbReference type="Proteomes" id="UP001310387"/>
    </source>
</evidence>
<feature type="domain" description="HTH tetR-type" evidence="6">
    <location>
        <begin position="15"/>
        <end position="75"/>
    </location>
</feature>
<keyword evidence="1" id="KW-0805">Transcription regulation</keyword>
<dbReference type="RefSeq" id="WP_332903042.1">
    <property type="nucleotide sequence ID" value="NZ_JBAGLP010000120.1"/>
</dbReference>
<organism evidence="7 8">
    <name type="scientific">Isoptericola haloaureus</name>
    <dbReference type="NCBI Taxonomy" id="1542902"/>
    <lineage>
        <taxon>Bacteria</taxon>
        <taxon>Bacillati</taxon>
        <taxon>Actinomycetota</taxon>
        <taxon>Actinomycetes</taxon>
        <taxon>Micrococcales</taxon>
        <taxon>Promicromonosporaceae</taxon>
        <taxon>Isoptericola</taxon>
    </lineage>
</organism>
<feature type="DNA-binding region" description="H-T-H motif" evidence="4">
    <location>
        <begin position="38"/>
        <end position="57"/>
    </location>
</feature>
<evidence type="ECO:0000313" key="7">
    <source>
        <dbReference type="EMBL" id="MEG3616554.1"/>
    </source>
</evidence>
<keyword evidence="8" id="KW-1185">Reference proteome</keyword>
<feature type="DNA-binding region" description="H-T-H motif" evidence="4">
    <location>
        <begin position="243"/>
        <end position="262"/>
    </location>
</feature>
<evidence type="ECO:0000259" key="6">
    <source>
        <dbReference type="PROSITE" id="PS50977"/>
    </source>
</evidence>
<feature type="region of interest" description="Disordered" evidence="5">
    <location>
        <begin position="201"/>
        <end position="222"/>
    </location>
</feature>
<name>A0ABU7ZAJ4_9MICO</name>
<dbReference type="Gene3D" id="1.10.357.10">
    <property type="entry name" value="Tetracycline Repressor, domain 2"/>
    <property type="match status" value="2"/>
</dbReference>
<accession>A0ABU7ZAJ4</accession>
<dbReference type="PANTHER" id="PTHR30055:SF234">
    <property type="entry name" value="HTH-TYPE TRANSCRIPTIONAL REGULATOR BETI"/>
    <property type="match status" value="1"/>
</dbReference>
<dbReference type="SUPFAM" id="SSF48498">
    <property type="entry name" value="Tetracyclin repressor-like, C-terminal domain"/>
    <property type="match status" value="1"/>
</dbReference>
<comment type="caution">
    <text evidence="7">The sequence shown here is derived from an EMBL/GenBank/DDBJ whole genome shotgun (WGS) entry which is preliminary data.</text>
</comment>
<dbReference type="InterPro" id="IPR001647">
    <property type="entry name" value="HTH_TetR"/>
</dbReference>
<evidence type="ECO:0000256" key="1">
    <source>
        <dbReference type="ARBA" id="ARBA00023015"/>
    </source>
</evidence>
<sequence>MSETRATTPVRRRPRDRRQVIEAAAAVAFAERGYHRVAMQDVADEVGITAAALYRHFDNKYELFREVALDHVHRISAAAAAVDAGQDRSPAAAEEELEVLLDAVVGATLAMRSTGSIYRWESRCLRPEDRRVLAGEFAALRRRLAGPAAVLRPDLDPRTLDLAALAALSAVASVTTHRTAMPAARLGVLLREAAVRVLARTAGPAPADGPEAAEATAPPRRRRDQLARAGITMFARRGYHDVTIEEIAAAVGLTPSGVYRHFSGKSEILRAACERAAVALDEAAEDALRYTEPRQALRLLATAYIGFAVDDRGLMEVYTADVGALDAEDQRRLRRLQRAHVDDWVELLGRVRPELDARERRFLVHAGFNVVADLSVALRHAPAADAKGWIEPVLEATLGV</sequence>
<keyword evidence="2 4" id="KW-0238">DNA-binding</keyword>
<dbReference type="SUPFAM" id="SSF46689">
    <property type="entry name" value="Homeodomain-like"/>
    <property type="match status" value="2"/>
</dbReference>
<gene>
    <name evidence="7" type="ORF">V5O49_15590</name>
</gene>
<reference evidence="7" key="1">
    <citation type="journal article" date="2024" name="Antonie Van Leeuwenhoek">
        <title>Isoptericola haloaureus sp. nov., a dimorphic actinobacterium isolated from mangrove sediments of southeast India, implicating biosaline agricultural significance through nitrogen fixation and salt tolerance genes.</title>
        <authorList>
            <person name="Prathaban M."/>
            <person name="Prathiviraj R."/>
            <person name="Ravichandran M."/>
            <person name="Natarajan S.D."/>
            <person name="Sobanaa M."/>
            <person name="Hari Krishna Kumar S."/>
            <person name="Chandrasekar V."/>
            <person name="Selvin J."/>
        </authorList>
    </citation>
    <scope>NUCLEOTIDE SEQUENCE</scope>
    <source>
        <strain evidence="7">MP1014</strain>
    </source>
</reference>
<dbReference type="PRINTS" id="PR00455">
    <property type="entry name" value="HTHTETR"/>
</dbReference>
<evidence type="ECO:0000256" key="4">
    <source>
        <dbReference type="PROSITE-ProRule" id="PRU00335"/>
    </source>
</evidence>
<protein>
    <submittedName>
        <fullName evidence="7">Helix-turn-helix domain-containing protein</fullName>
    </submittedName>
</protein>
<feature type="domain" description="HTH tetR-type" evidence="6">
    <location>
        <begin position="220"/>
        <end position="280"/>
    </location>
</feature>
<feature type="compositionally biased region" description="Low complexity" evidence="5">
    <location>
        <begin position="201"/>
        <end position="218"/>
    </location>
</feature>
<dbReference type="EMBL" id="JBAGLP010000120">
    <property type="protein sequence ID" value="MEG3616554.1"/>
    <property type="molecule type" value="Genomic_DNA"/>
</dbReference>
<reference evidence="7" key="2">
    <citation type="submission" date="2024-02" db="EMBL/GenBank/DDBJ databases">
        <authorList>
            <person name="Prathaban M."/>
            <person name="Mythili R."/>
            <person name="Sharmila Devi N."/>
            <person name="Sobanaa M."/>
            <person name="Prathiviraj R."/>
            <person name="Selvin J."/>
        </authorList>
    </citation>
    <scope>NUCLEOTIDE SEQUENCE</scope>
    <source>
        <strain evidence="7">MP1014</strain>
    </source>
</reference>
<evidence type="ECO:0000256" key="2">
    <source>
        <dbReference type="ARBA" id="ARBA00023125"/>
    </source>
</evidence>
<dbReference type="Pfam" id="PF00440">
    <property type="entry name" value="TetR_N"/>
    <property type="match status" value="2"/>
</dbReference>
<evidence type="ECO:0000256" key="3">
    <source>
        <dbReference type="ARBA" id="ARBA00023163"/>
    </source>
</evidence>
<dbReference type="PROSITE" id="PS50977">
    <property type="entry name" value="HTH_TETR_2"/>
    <property type="match status" value="2"/>
</dbReference>
<keyword evidence="3" id="KW-0804">Transcription</keyword>
<dbReference type="InterPro" id="IPR036271">
    <property type="entry name" value="Tet_transcr_reg_TetR-rel_C_sf"/>
</dbReference>
<dbReference type="InterPro" id="IPR009057">
    <property type="entry name" value="Homeodomain-like_sf"/>
</dbReference>
<dbReference type="Proteomes" id="UP001310387">
    <property type="component" value="Unassembled WGS sequence"/>
</dbReference>
<proteinExistence type="predicted"/>